<dbReference type="SFLD" id="SFLDG01067">
    <property type="entry name" value="SPASM/twitch_domain_containing"/>
    <property type="match status" value="1"/>
</dbReference>
<evidence type="ECO:0000256" key="1">
    <source>
        <dbReference type="ARBA" id="ARBA00001966"/>
    </source>
</evidence>
<dbReference type="GO" id="GO:0046872">
    <property type="term" value="F:metal ion binding"/>
    <property type="evidence" value="ECO:0007669"/>
    <property type="project" value="UniProtKB-KW"/>
</dbReference>
<organism evidence="8 9">
    <name type="scientific">Methanofollis aquaemaris</name>
    <dbReference type="NCBI Taxonomy" id="126734"/>
    <lineage>
        <taxon>Archaea</taxon>
        <taxon>Methanobacteriati</taxon>
        <taxon>Methanobacteriota</taxon>
        <taxon>Stenosarchaea group</taxon>
        <taxon>Methanomicrobia</taxon>
        <taxon>Methanomicrobiales</taxon>
        <taxon>Methanomicrobiaceae</taxon>
        <taxon>Methanofollis</taxon>
    </lineage>
</organism>
<evidence type="ECO:0000256" key="5">
    <source>
        <dbReference type="ARBA" id="ARBA00023004"/>
    </source>
</evidence>
<evidence type="ECO:0000256" key="3">
    <source>
        <dbReference type="ARBA" id="ARBA00022691"/>
    </source>
</evidence>
<protein>
    <submittedName>
        <fullName evidence="8">SynChlorMet cassette radical SAM/SPASM protein ScmF</fullName>
    </submittedName>
</protein>
<evidence type="ECO:0000256" key="2">
    <source>
        <dbReference type="ARBA" id="ARBA00022485"/>
    </source>
</evidence>
<dbReference type="EMBL" id="CP036172">
    <property type="protein sequence ID" value="QSZ66683.1"/>
    <property type="molecule type" value="Genomic_DNA"/>
</dbReference>
<proteinExistence type="predicted"/>
<dbReference type="PANTHER" id="PTHR11228">
    <property type="entry name" value="RADICAL SAM DOMAIN PROTEIN"/>
    <property type="match status" value="1"/>
</dbReference>
<dbReference type="InterPro" id="IPR007197">
    <property type="entry name" value="rSAM"/>
</dbReference>
<evidence type="ECO:0000256" key="4">
    <source>
        <dbReference type="ARBA" id="ARBA00022723"/>
    </source>
</evidence>
<keyword evidence="3" id="KW-0949">S-adenosyl-L-methionine</keyword>
<dbReference type="Proteomes" id="UP001042704">
    <property type="component" value="Chromosome"/>
</dbReference>
<keyword evidence="9" id="KW-1185">Reference proteome</keyword>
<dbReference type="InterPro" id="IPR026346">
    <property type="entry name" value="SCM_rSAM_ScmF"/>
</dbReference>
<dbReference type="KEGG" id="maqe:RJ40_03820"/>
<evidence type="ECO:0000256" key="6">
    <source>
        <dbReference type="ARBA" id="ARBA00023014"/>
    </source>
</evidence>
<dbReference type="InterPro" id="IPR013785">
    <property type="entry name" value="Aldolase_TIM"/>
</dbReference>
<dbReference type="Pfam" id="PF04055">
    <property type="entry name" value="Radical_SAM"/>
    <property type="match status" value="1"/>
</dbReference>
<dbReference type="NCBIfam" id="TIGR04251">
    <property type="entry name" value="SCM_rSAM_ScmF"/>
    <property type="match status" value="1"/>
</dbReference>
<keyword evidence="6" id="KW-0411">Iron-sulfur</keyword>
<dbReference type="SUPFAM" id="SSF102114">
    <property type="entry name" value="Radical SAM enzymes"/>
    <property type="match status" value="1"/>
</dbReference>
<keyword evidence="2" id="KW-0004">4Fe-4S</keyword>
<dbReference type="AlphaFoldDB" id="A0A8A3S443"/>
<dbReference type="Gene3D" id="3.20.20.70">
    <property type="entry name" value="Aldolase class I"/>
    <property type="match status" value="1"/>
</dbReference>
<evidence type="ECO:0000313" key="8">
    <source>
        <dbReference type="EMBL" id="QSZ66683.1"/>
    </source>
</evidence>
<dbReference type="InterPro" id="IPR050377">
    <property type="entry name" value="Radical_SAM_PqqE_MftC-like"/>
</dbReference>
<dbReference type="RefSeq" id="WP_265582040.1">
    <property type="nucleotide sequence ID" value="NZ_CP036172.1"/>
</dbReference>
<keyword evidence="4" id="KW-0479">Metal-binding</keyword>
<reference evidence="8" key="1">
    <citation type="journal article" date="2001" name="Int. J. Syst. Evol. Microbiol.">
        <title>Methanofollis aquaemaris sp. nov., a methanogen isolated from an aquaculture fish pond.</title>
        <authorList>
            <person name="Lai M.C."/>
            <person name="Chen S.C."/>
        </authorList>
    </citation>
    <scope>NUCLEOTIDE SEQUENCE</scope>
    <source>
        <strain evidence="8">N2F9704</strain>
    </source>
</reference>
<dbReference type="InterPro" id="IPR017200">
    <property type="entry name" value="PqqE-like"/>
</dbReference>
<dbReference type="PANTHER" id="PTHR11228:SF7">
    <property type="entry name" value="PQQA PEPTIDE CYCLASE"/>
    <property type="match status" value="1"/>
</dbReference>
<comment type="cofactor">
    <cofactor evidence="1">
        <name>[4Fe-4S] cluster</name>
        <dbReference type="ChEBI" id="CHEBI:49883"/>
    </cofactor>
</comment>
<dbReference type="SFLD" id="SFLDS00029">
    <property type="entry name" value="Radical_SAM"/>
    <property type="match status" value="1"/>
</dbReference>
<dbReference type="InterPro" id="IPR058240">
    <property type="entry name" value="rSAM_sf"/>
</dbReference>
<dbReference type="CDD" id="cd01335">
    <property type="entry name" value="Radical_SAM"/>
    <property type="match status" value="1"/>
</dbReference>
<accession>A0A8A3S443</accession>
<evidence type="ECO:0000313" key="9">
    <source>
        <dbReference type="Proteomes" id="UP001042704"/>
    </source>
</evidence>
<keyword evidence="5" id="KW-0408">Iron</keyword>
<gene>
    <name evidence="8" type="primary">scmF</name>
    <name evidence="8" type="ORF">RJ40_03820</name>
</gene>
<dbReference type="GO" id="GO:0003824">
    <property type="term" value="F:catalytic activity"/>
    <property type="evidence" value="ECO:0007669"/>
    <property type="project" value="InterPro"/>
</dbReference>
<dbReference type="GO" id="GO:0051539">
    <property type="term" value="F:4 iron, 4 sulfur cluster binding"/>
    <property type="evidence" value="ECO:0007669"/>
    <property type="project" value="UniProtKB-KW"/>
</dbReference>
<dbReference type="GeneID" id="76423459"/>
<evidence type="ECO:0000259" key="7">
    <source>
        <dbReference type="PROSITE" id="PS51918"/>
    </source>
</evidence>
<feature type="domain" description="Radical SAM core" evidence="7">
    <location>
        <begin position="10"/>
        <end position="225"/>
    </location>
</feature>
<dbReference type="PROSITE" id="PS51918">
    <property type="entry name" value="RADICAL_SAM"/>
    <property type="match status" value="1"/>
</dbReference>
<dbReference type="SFLD" id="SFLDG01386">
    <property type="entry name" value="main_SPASM_domain-containing"/>
    <property type="match status" value="1"/>
</dbReference>
<reference evidence="8" key="2">
    <citation type="submission" date="2019-02" db="EMBL/GenBank/DDBJ databases">
        <authorList>
            <person name="Chen S.-C."/>
            <person name="Chien H.-H."/>
            <person name="Lai M.-C."/>
        </authorList>
    </citation>
    <scope>NUCLEOTIDE SEQUENCE</scope>
    <source>
        <strain evidence="8">N2F9704</strain>
    </source>
</reference>
<sequence>MNEPLREEPSSGHRLSQLYFYLTDECNLACRHCWIAPEYLNATTATSFLPFDLFVSIIREAQPLGLTAVKLTGGEPLLHPQFADIVRVVRDEKLRLVIETNGTLMTSEIAEDIAACKGAFVSVSIDGADAATHEWVRGVPGSFEAACAGVRHLADAGLRPQVIMTVMQRNQYQIEAVVRLAESLGAGSVKFNLLQPTARGETMHARGEALGIKELVTLGRWVEDELASRTDIRLIYGHPPAFKPLGQIFGSDGDGCGVCGICWILGVIANGSYALCGIGETVPDLVFGRAGRDRLADVWEQTPVLNEIREKLPQGLTGVCGRCLMKGRCLGRCLAQNYYTNGDLWTPYWFCEEAERAGVFPETRKVEGLEECGCDRPSETTGS</sequence>
<name>A0A8A3S443_9EURY</name>
<dbReference type="PIRSF" id="PIRSF037420">
    <property type="entry name" value="PQQ_syn_pqqE"/>
    <property type="match status" value="1"/>
</dbReference>